<name>A0A0F9HDU9_9ZZZZ</name>
<reference evidence="2" key="1">
    <citation type="journal article" date="2015" name="Nature">
        <title>Complex archaea that bridge the gap between prokaryotes and eukaryotes.</title>
        <authorList>
            <person name="Spang A."/>
            <person name="Saw J.H."/>
            <person name="Jorgensen S.L."/>
            <person name="Zaremba-Niedzwiedzka K."/>
            <person name="Martijn J."/>
            <person name="Lind A.E."/>
            <person name="van Eijk R."/>
            <person name="Schleper C."/>
            <person name="Guy L."/>
            <person name="Ettema T.J."/>
        </authorList>
    </citation>
    <scope>NUCLEOTIDE SEQUENCE</scope>
</reference>
<dbReference type="Gene3D" id="3.40.960.10">
    <property type="entry name" value="VSR Endonuclease"/>
    <property type="match status" value="1"/>
</dbReference>
<feature type="domain" description="DUF559" evidence="1">
    <location>
        <begin position="102"/>
        <end position="157"/>
    </location>
</feature>
<dbReference type="Pfam" id="PF04480">
    <property type="entry name" value="DUF559"/>
    <property type="match status" value="1"/>
</dbReference>
<dbReference type="InterPro" id="IPR007569">
    <property type="entry name" value="DUF559"/>
</dbReference>
<organism evidence="2">
    <name type="scientific">marine sediment metagenome</name>
    <dbReference type="NCBI Taxonomy" id="412755"/>
    <lineage>
        <taxon>unclassified sequences</taxon>
        <taxon>metagenomes</taxon>
        <taxon>ecological metagenomes</taxon>
    </lineage>
</organism>
<sequence>MSHHKRKFSAGHRARLSAAALRRKYPPDWADHCRDAQRGVYEKLSVVTKAKMSRVGTTHSTTTKNKMRIAHEGMIYTHKKGCGCAFHTMPVTVLEHALSLLLQSAGLEFEAQKRFSYYTVDAWIPSRNLVFEADGSWYHQDKEKEHHRDERLIEKGIVAVVHLDEHDLDPWLEAK</sequence>
<protein>
    <recommendedName>
        <fullName evidence="1">DUF559 domain-containing protein</fullName>
    </recommendedName>
</protein>
<comment type="caution">
    <text evidence="2">The sequence shown here is derived from an EMBL/GenBank/DDBJ whole genome shotgun (WGS) entry which is preliminary data.</text>
</comment>
<gene>
    <name evidence="2" type="ORF">LCGC14_1715010</name>
</gene>
<dbReference type="SUPFAM" id="SSF52980">
    <property type="entry name" value="Restriction endonuclease-like"/>
    <property type="match status" value="1"/>
</dbReference>
<proteinExistence type="predicted"/>
<dbReference type="InterPro" id="IPR011335">
    <property type="entry name" value="Restrct_endonuc-II-like"/>
</dbReference>
<dbReference type="EMBL" id="LAZR01015352">
    <property type="protein sequence ID" value="KKM13561.1"/>
    <property type="molecule type" value="Genomic_DNA"/>
</dbReference>
<evidence type="ECO:0000259" key="1">
    <source>
        <dbReference type="Pfam" id="PF04480"/>
    </source>
</evidence>
<dbReference type="AlphaFoldDB" id="A0A0F9HDU9"/>
<accession>A0A0F9HDU9</accession>
<evidence type="ECO:0000313" key="2">
    <source>
        <dbReference type="EMBL" id="KKM13561.1"/>
    </source>
</evidence>